<evidence type="ECO:0000313" key="6">
    <source>
        <dbReference type="EMBL" id="KFI55393.1"/>
    </source>
</evidence>
<feature type="region of interest" description="Disordered" evidence="5">
    <location>
        <begin position="1"/>
        <end position="31"/>
    </location>
</feature>
<feature type="compositionally biased region" description="Basic and acidic residues" evidence="5">
    <location>
        <begin position="1"/>
        <end position="12"/>
    </location>
</feature>
<keyword evidence="4" id="KW-0131">Cell cycle</keyword>
<dbReference type="eggNOG" id="COG1386">
    <property type="taxonomic scope" value="Bacteria"/>
</dbReference>
<evidence type="ECO:0000256" key="5">
    <source>
        <dbReference type="SAM" id="MobiDB-lite"/>
    </source>
</evidence>
<protein>
    <submittedName>
        <fullName evidence="6">Segregation and condensation protein ScpB</fullName>
    </submittedName>
</protein>
<proteinExistence type="predicted"/>
<dbReference type="NCBIfam" id="TIGR00281">
    <property type="entry name" value="SMC-Scp complex subunit ScpB"/>
    <property type="match status" value="1"/>
</dbReference>
<dbReference type="InterPro" id="IPR036390">
    <property type="entry name" value="WH_DNA-bd_sf"/>
</dbReference>
<evidence type="ECO:0000256" key="1">
    <source>
        <dbReference type="ARBA" id="ARBA00022490"/>
    </source>
</evidence>
<name>A0A087A9E3_9BIFI</name>
<sequence length="223" mass="23654">MGVTEAMDRQDADADVEEKDSAGSAGPASAARGGLCVERFPGGLKACLEAILMTAGEPQHSADLAGVLGVDARLVAEALERLQSSYAMSERGFELRHTARGWRFASRVEFEPVVAAFVTDGQSARLSQAAMETLAVIAYRQPVTRARVSSIRGVNCDGVVRSLLVRGLICERGIDEESRASLLATTDLFLEKMGLSSLDDLPSLAPFLPDAGEVIEEGVETAL</sequence>
<accession>A0A087A9E3</accession>
<dbReference type="Gene3D" id="1.10.10.10">
    <property type="entry name" value="Winged helix-like DNA-binding domain superfamily/Winged helix DNA-binding domain"/>
    <property type="match status" value="2"/>
</dbReference>
<dbReference type="Pfam" id="PF04079">
    <property type="entry name" value="SMC_ScpB"/>
    <property type="match status" value="1"/>
</dbReference>
<dbReference type="GO" id="GO:0051301">
    <property type="term" value="P:cell division"/>
    <property type="evidence" value="ECO:0007669"/>
    <property type="project" value="UniProtKB-KW"/>
</dbReference>
<dbReference type="STRING" id="1437609.BCAL_0648"/>
<evidence type="ECO:0000256" key="4">
    <source>
        <dbReference type="ARBA" id="ARBA00023306"/>
    </source>
</evidence>
<dbReference type="PANTHER" id="PTHR34298:SF2">
    <property type="entry name" value="SEGREGATION AND CONDENSATION PROTEIN B"/>
    <property type="match status" value="1"/>
</dbReference>
<dbReference type="GO" id="GO:0051304">
    <property type="term" value="P:chromosome separation"/>
    <property type="evidence" value="ECO:0007669"/>
    <property type="project" value="InterPro"/>
</dbReference>
<gene>
    <name evidence="6" type="ORF">BCAL_0648</name>
</gene>
<evidence type="ECO:0000256" key="3">
    <source>
        <dbReference type="ARBA" id="ARBA00022829"/>
    </source>
</evidence>
<dbReference type="PANTHER" id="PTHR34298">
    <property type="entry name" value="SEGREGATION AND CONDENSATION PROTEIN B"/>
    <property type="match status" value="1"/>
</dbReference>
<reference evidence="6 7" key="1">
    <citation type="submission" date="2014-03" db="EMBL/GenBank/DDBJ databases">
        <title>Genomics of Bifidobacteria.</title>
        <authorList>
            <person name="Ventura M."/>
            <person name="Milani C."/>
            <person name="Lugli G.A."/>
        </authorList>
    </citation>
    <scope>NUCLEOTIDE SEQUENCE [LARGE SCALE GENOMIC DNA]</scope>
    <source>
        <strain evidence="6 7">DSM 23973</strain>
    </source>
</reference>
<evidence type="ECO:0000256" key="2">
    <source>
        <dbReference type="ARBA" id="ARBA00022618"/>
    </source>
</evidence>
<dbReference type="Proteomes" id="UP000029072">
    <property type="component" value="Unassembled WGS sequence"/>
</dbReference>
<dbReference type="InterPro" id="IPR036388">
    <property type="entry name" value="WH-like_DNA-bd_sf"/>
</dbReference>
<dbReference type="AlphaFoldDB" id="A0A087A9E3"/>
<dbReference type="EMBL" id="JGYS01000005">
    <property type="protein sequence ID" value="KFI55393.1"/>
    <property type="molecule type" value="Genomic_DNA"/>
</dbReference>
<feature type="compositionally biased region" description="Low complexity" evidence="5">
    <location>
        <begin position="22"/>
        <end position="31"/>
    </location>
</feature>
<dbReference type="SUPFAM" id="SSF46785">
    <property type="entry name" value="Winged helix' DNA-binding domain"/>
    <property type="match status" value="2"/>
</dbReference>
<keyword evidence="2" id="KW-0132">Cell division</keyword>
<keyword evidence="3" id="KW-0159">Chromosome partition</keyword>
<organism evidence="6 7">
    <name type="scientific">Bifidobacterium callitrichos DSM 23973</name>
    <dbReference type="NCBI Taxonomy" id="1437609"/>
    <lineage>
        <taxon>Bacteria</taxon>
        <taxon>Bacillati</taxon>
        <taxon>Actinomycetota</taxon>
        <taxon>Actinomycetes</taxon>
        <taxon>Bifidobacteriales</taxon>
        <taxon>Bifidobacteriaceae</taxon>
        <taxon>Bifidobacterium</taxon>
    </lineage>
</organism>
<comment type="caution">
    <text evidence="6">The sequence shown here is derived from an EMBL/GenBank/DDBJ whole genome shotgun (WGS) entry which is preliminary data.</text>
</comment>
<dbReference type="InterPro" id="IPR005234">
    <property type="entry name" value="ScpB_csome_segregation"/>
</dbReference>
<evidence type="ECO:0000313" key="7">
    <source>
        <dbReference type="Proteomes" id="UP000029072"/>
    </source>
</evidence>
<keyword evidence="1" id="KW-0963">Cytoplasm</keyword>